<evidence type="ECO:0000256" key="3">
    <source>
        <dbReference type="ARBA" id="ARBA00022679"/>
    </source>
</evidence>
<comment type="pathway">
    <text evidence="4">Phospholipid metabolism.</text>
</comment>
<keyword evidence="3" id="KW-0808">Transferase</keyword>
<dbReference type="InterPro" id="IPR029063">
    <property type="entry name" value="SAM-dependent_MTases_sf"/>
</dbReference>
<dbReference type="Pfam" id="PF08241">
    <property type="entry name" value="Methyltransf_11"/>
    <property type="match status" value="1"/>
</dbReference>
<dbReference type="Proteomes" id="UP001165396">
    <property type="component" value="Unassembled WGS sequence"/>
</dbReference>
<organism evidence="6 7">
    <name type="scientific">Pseudosulfitobacter koreensis</name>
    <dbReference type="NCBI Taxonomy" id="2968472"/>
    <lineage>
        <taxon>Bacteria</taxon>
        <taxon>Pseudomonadati</taxon>
        <taxon>Pseudomonadota</taxon>
        <taxon>Alphaproteobacteria</taxon>
        <taxon>Rhodobacterales</taxon>
        <taxon>Roseobacteraceae</taxon>
        <taxon>Pseudosulfitobacter</taxon>
    </lineage>
</organism>
<keyword evidence="7" id="KW-1185">Reference proteome</keyword>
<dbReference type="CDD" id="cd02440">
    <property type="entry name" value="AdoMet_MTases"/>
    <property type="match status" value="1"/>
</dbReference>
<evidence type="ECO:0000256" key="4">
    <source>
        <dbReference type="ARBA" id="ARBA00025707"/>
    </source>
</evidence>
<dbReference type="RefSeq" id="WP_258295266.1">
    <property type="nucleotide sequence ID" value="NZ_JANKJG010000010.1"/>
</dbReference>
<evidence type="ECO:0000256" key="2">
    <source>
        <dbReference type="ARBA" id="ARBA00022603"/>
    </source>
</evidence>
<dbReference type="EMBL" id="JANKJG010000010">
    <property type="protein sequence ID" value="MCR8827494.1"/>
    <property type="molecule type" value="Genomic_DNA"/>
</dbReference>
<dbReference type="GO" id="GO:0032259">
    <property type="term" value="P:methylation"/>
    <property type="evidence" value="ECO:0007669"/>
    <property type="project" value="UniProtKB-KW"/>
</dbReference>
<reference evidence="6" key="1">
    <citation type="submission" date="2022-07" db="EMBL/GenBank/DDBJ databases">
        <title>Pseudosulfitobacter sp. strain AP-MA-4, whole genome sequence.</title>
        <authorList>
            <person name="Jiang Y."/>
        </authorList>
    </citation>
    <scope>NUCLEOTIDE SEQUENCE</scope>
    <source>
        <strain evidence="6">AP-MA-4</strain>
    </source>
</reference>
<evidence type="ECO:0000259" key="5">
    <source>
        <dbReference type="Pfam" id="PF08241"/>
    </source>
</evidence>
<gene>
    <name evidence="6" type="ORF">NTA49_13210</name>
</gene>
<dbReference type="InterPro" id="IPR013216">
    <property type="entry name" value="Methyltransf_11"/>
</dbReference>
<evidence type="ECO:0000256" key="1">
    <source>
        <dbReference type="ARBA" id="ARBA00005189"/>
    </source>
</evidence>
<dbReference type="SUPFAM" id="SSF53335">
    <property type="entry name" value="S-adenosyl-L-methionine-dependent methyltransferases"/>
    <property type="match status" value="1"/>
</dbReference>
<evidence type="ECO:0000313" key="6">
    <source>
        <dbReference type="EMBL" id="MCR8827494.1"/>
    </source>
</evidence>
<keyword evidence="2 6" id="KW-0489">Methyltransferase</keyword>
<protein>
    <submittedName>
        <fullName evidence="6">Methyltransferase domain-containing protein</fullName>
    </submittedName>
</protein>
<evidence type="ECO:0000313" key="7">
    <source>
        <dbReference type="Proteomes" id="UP001165396"/>
    </source>
</evidence>
<accession>A0ABT1Z2Y6</accession>
<name>A0ABT1Z2Y6_9RHOB</name>
<comment type="caution">
    <text evidence="6">The sequence shown here is derived from an EMBL/GenBank/DDBJ whole genome shotgun (WGS) entry which is preliminary data.</text>
</comment>
<comment type="pathway">
    <text evidence="1">Lipid metabolism.</text>
</comment>
<proteinExistence type="predicted"/>
<dbReference type="PANTHER" id="PTHR44307:SF2">
    <property type="entry name" value="PHOSPHOETHANOLAMINE METHYLTRANSFERASE ISOFORM X1"/>
    <property type="match status" value="1"/>
</dbReference>
<dbReference type="PANTHER" id="PTHR44307">
    <property type="entry name" value="PHOSPHOETHANOLAMINE METHYLTRANSFERASE"/>
    <property type="match status" value="1"/>
</dbReference>
<feature type="domain" description="Methyltransferase type 11" evidence="5">
    <location>
        <begin position="47"/>
        <end position="145"/>
    </location>
</feature>
<dbReference type="Gene3D" id="3.40.50.150">
    <property type="entry name" value="Vaccinia Virus protein VP39"/>
    <property type="match status" value="1"/>
</dbReference>
<sequence>MSAELNYDDRHIALLEALWGEGYLSPGGPEEVARVVENAPVAGAHMLDIGSGSGAIAVSLVRDHGAAHVTGIDIEEPVCAAARRRVAQAGLSDRITIRQVTPGPLPFDAASYDVVFSKDSIIHIPDKEALAADAFRVLKPGGWFAASDWLIAHDDAPSAEMAAYIAQEDLDFAMASPARYHRALKQAGFDNITLTNRNAWYTAVAREELARMSGPERPEWEATHGADLIAESIVTWTAMIKVLETGEHCPHHLLAQKPA</sequence>
<dbReference type="GO" id="GO:0008168">
    <property type="term" value="F:methyltransferase activity"/>
    <property type="evidence" value="ECO:0007669"/>
    <property type="project" value="UniProtKB-KW"/>
</dbReference>